<keyword evidence="4" id="KW-0227">DNA damage</keyword>
<feature type="compositionally biased region" description="Polar residues" evidence="8">
    <location>
        <begin position="720"/>
        <end position="739"/>
    </location>
</feature>
<feature type="compositionally biased region" description="Pro residues" evidence="8">
    <location>
        <begin position="403"/>
        <end position="413"/>
    </location>
</feature>
<sequence length="804" mass="88845">MWVLEADSNAFGGRRLWLRPGKLYLFGRTASEPGQLAISHQTISRRHMTIQVEVADGDSQRLSTRSTLTIEDLRTKTGTSVGDHKFKGERFVVSEPTVLIKLGNCPDSFRLSWKPIALAFSFSNKTLKPDTVDKLRVRLEQLDVKFSLDYQVGHTTHVVSKKRNTSKGLQALINGKYIVTDAFVDALEEAATIHDPEQGSALEGDFDGNFPDPLQYLPPRGGEPVERPNSAYAPNDDRQEVFDGYTFVFYDRGQYDTLLAPITNGKGKALYSEVKPNETSVDDFILFVKTEAGEKGLGSFEDGSEGRGVVVVRFIPAKGEHMDWLTRFFTDVSQRLDHRPIEQNEFLEAILENNAAILRRALEPEASQPGPSGPYTSSASNQASQPEASHGRTTRSTRASVPEPEPAPASPPPRRSRREPIRRFKGFDDSSDEETKLPIPDISQAPAADSQEALFVSQEVEPMAIDDSVPSSLSQDTSRKRQALDAELLDDIAPGAAAAKRRRIEAGKDPTPWLTAAKIKAEEAEAAENQKQKQASAKKEVKPRKVKVEEIDVLEKARKEREKVDAEAQAEEEDLRRLPDDIDFAAIRNNAPVEYFAPRAPRKGPATREEDIASGRWDPAWNGRKNFKKFRQQGAPVGRPPVKVIVKLVEVKNKAYGIGDDYWVKDGKKKDKDTQRSTESSVVPDSPVKSLSRRAEKVVLSDDSDMEDFIEETPPHAATRGSSRAATKSTWSTNTQSQGTGTGAGSSASLSRAKRSAPASAPSEPPPAKKAKPGRRAFEVQDSDDDDDSDEGLAFRFGRRKKKN</sequence>
<dbReference type="PANTHER" id="PTHR12162:SF0">
    <property type="entry name" value="NIBRIN"/>
    <property type="match status" value="1"/>
</dbReference>
<evidence type="ECO:0000256" key="2">
    <source>
        <dbReference type="ARBA" id="ARBA00004286"/>
    </source>
</evidence>
<dbReference type="Gene3D" id="3.40.50.10190">
    <property type="entry name" value="BRCT domain"/>
    <property type="match status" value="1"/>
</dbReference>
<accession>A0A9P9A8U4</accession>
<dbReference type="EMBL" id="JAGSXJ010000025">
    <property type="protein sequence ID" value="KAH6675377.1"/>
    <property type="molecule type" value="Genomic_DNA"/>
</dbReference>
<proteinExistence type="inferred from homology"/>
<gene>
    <name evidence="10" type="ORF">F5X68DRAFT_174549</name>
</gene>
<dbReference type="Pfam" id="PF00498">
    <property type="entry name" value="FHA"/>
    <property type="match status" value="1"/>
</dbReference>
<dbReference type="InterPro" id="IPR043014">
    <property type="entry name" value="Nibrin_BRCT2_sf"/>
</dbReference>
<feature type="compositionally biased region" description="Low complexity" evidence="8">
    <location>
        <begin position="745"/>
        <end position="762"/>
    </location>
</feature>
<feature type="region of interest" description="Disordered" evidence="8">
    <location>
        <begin position="597"/>
        <end position="618"/>
    </location>
</feature>
<dbReference type="GO" id="GO:0030870">
    <property type="term" value="C:Mre11 complex"/>
    <property type="evidence" value="ECO:0007669"/>
    <property type="project" value="InterPro"/>
</dbReference>
<evidence type="ECO:0000256" key="1">
    <source>
        <dbReference type="ARBA" id="ARBA00004123"/>
    </source>
</evidence>
<protein>
    <submittedName>
        <fullName evidence="10">FHA domain-containing protein</fullName>
    </submittedName>
</protein>
<evidence type="ECO:0000256" key="5">
    <source>
        <dbReference type="ARBA" id="ARBA00023204"/>
    </source>
</evidence>
<dbReference type="InterPro" id="IPR000253">
    <property type="entry name" value="FHA_dom"/>
</dbReference>
<dbReference type="AlphaFoldDB" id="A0A9P9A8U4"/>
<evidence type="ECO:0000259" key="9">
    <source>
        <dbReference type="PROSITE" id="PS50006"/>
    </source>
</evidence>
<feature type="compositionally biased region" description="Basic and acidic residues" evidence="8">
    <location>
        <begin position="519"/>
        <end position="531"/>
    </location>
</feature>
<dbReference type="InterPro" id="IPR032429">
    <property type="entry name" value="Nibrin_BRCT2"/>
</dbReference>
<evidence type="ECO:0000313" key="11">
    <source>
        <dbReference type="Proteomes" id="UP000770015"/>
    </source>
</evidence>
<dbReference type="Pfam" id="PF16508">
    <property type="entry name" value="NIBRIN_BRCT_II"/>
    <property type="match status" value="1"/>
</dbReference>
<feature type="region of interest" description="Disordered" evidence="8">
    <location>
        <begin position="365"/>
        <end position="544"/>
    </location>
</feature>
<dbReference type="SUPFAM" id="SSF49879">
    <property type="entry name" value="SMAD/FHA domain"/>
    <property type="match status" value="1"/>
</dbReference>
<evidence type="ECO:0000313" key="10">
    <source>
        <dbReference type="EMBL" id="KAH6675377.1"/>
    </source>
</evidence>
<keyword evidence="11" id="KW-1185">Reference proteome</keyword>
<evidence type="ECO:0000256" key="6">
    <source>
        <dbReference type="ARBA" id="ARBA00023242"/>
    </source>
</evidence>
<feature type="compositionally biased region" description="Basic and acidic residues" evidence="8">
    <location>
        <begin position="418"/>
        <end position="436"/>
    </location>
</feature>
<evidence type="ECO:0000256" key="4">
    <source>
        <dbReference type="ARBA" id="ARBA00022763"/>
    </source>
</evidence>
<dbReference type="OrthoDB" id="552194at2759"/>
<evidence type="ECO:0000256" key="7">
    <source>
        <dbReference type="ARBA" id="ARBA00044757"/>
    </source>
</evidence>
<keyword evidence="3" id="KW-0158">Chromosome</keyword>
<comment type="subcellular location">
    <subcellularLocation>
        <location evidence="2">Chromosome</location>
    </subcellularLocation>
    <subcellularLocation>
        <location evidence="1">Nucleus</location>
    </subcellularLocation>
</comment>
<feature type="compositionally biased region" description="Basic and acidic residues" evidence="8">
    <location>
        <begin position="662"/>
        <end position="676"/>
    </location>
</feature>
<dbReference type="GO" id="GO:0003684">
    <property type="term" value="F:damaged DNA binding"/>
    <property type="evidence" value="ECO:0007669"/>
    <property type="project" value="TreeGrafter"/>
</dbReference>
<keyword evidence="6" id="KW-0539">Nucleus</keyword>
<name>A0A9P9A8U4_9PEZI</name>
<reference evidence="10" key="1">
    <citation type="journal article" date="2021" name="Nat. Commun.">
        <title>Genetic determinants of endophytism in the Arabidopsis root mycobiome.</title>
        <authorList>
            <person name="Mesny F."/>
            <person name="Miyauchi S."/>
            <person name="Thiergart T."/>
            <person name="Pickel B."/>
            <person name="Atanasova L."/>
            <person name="Karlsson M."/>
            <person name="Huettel B."/>
            <person name="Barry K.W."/>
            <person name="Haridas S."/>
            <person name="Chen C."/>
            <person name="Bauer D."/>
            <person name="Andreopoulos W."/>
            <person name="Pangilinan J."/>
            <person name="LaButti K."/>
            <person name="Riley R."/>
            <person name="Lipzen A."/>
            <person name="Clum A."/>
            <person name="Drula E."/>
            <person name="Henrissat B."/>
            <person name="Kohler A."/>
            <person name="Grigoriev I.V."/>
            <person name="Martin F.M."/>
            <person name="Hacquard S."/>
        </authorList>
    </citation>
    <scope>NUCLEOTIDE SEQUENCE</scope>
    <source>
        <strain evidence="10">MPI-SDFR-AT-0117</strain>
    </source>
</reference>
<dbReference type="Proteomes" id="UP000770015">
    <property type="component" value="Unassembled WGS sequence"/>
</dbReference>
<keyword evidence="5" id="KW-0234">DNA repair</keyword>
<dbReference type="Gene3D" id="3.40.50.10980">
    <property type="entry name" value="Nibrin, BRCT2 domain"/>
    <property type="match status" value="1"/>
</dbReference>
<feature type="region of interest" description="Disordered" evidence="8">
    <location>
        <begin position="661"/>
        <end position="804"/>
    </location>
</feature>
<dbReference type="InterPro" id="IPR008984">
    <property type="entry name" value="SMAD_FHA_dom_sf"/>
</dbReference>
<dbReference type="PANTHER" id="PTHR12162">
    <property type="entry name" value="NIBRIN-RELATED"/>
    <property type="match status" value="1"/>
</dbReference>
<evidence type="ECO:0000256" key="3">
    <source>
        <dbReference type="ARBA" id="ARBA00022454"/>
    </source>
</evidence>
<evidence type="ECO:0000256" key="8">
    <source>
        <dbReference type="SAM" id="MobiDB-lite"/>
    </source>
</evidence>
<comment type="similarity">
    <text evidence="7">Belongs to the Nibrin family.</text>
</comment>
<comment type="caution">
    <text evidence="10">The sequence shown here is derived from an EMBL/GenBank/DDBJ whole genome shotgun (WGS) entry which is preliminary data.</text>
</comment>
<dbReference type="GO" id="GO:0005694">
    <property type="term" value="C:chromosome"/>
    <property type="evidence" value="ECO:0007669"/>
    <property type="project" value="UniProtKB-SubCell"/>
</dbReference>
<dbReference type="PROSITE" id="PS50006">
    <property type="entry name" value="FHA_DOMAIN"/>
    <property type="match status" value="1"/>
</dbReference>
<feature type="compositionally biased region" description="Polar residues" evidence="8">
    <location>
        <begin position="374"/>
        <end position="387"/>
    </location>
</feature>
<organism evidence="10 11">
    <name type="scientific">Plectosphaerella plurivora</name>
    <dbReference type="NCBI Taxonomy" id="936078"/>
    <lineage>
        <taxon>Eukaryota</taxon>
        <taxon>Fungi</taxon>
        <taxon>Dikarya</taxon>
        <taxon>Ascomycota</taxon>
        <taxon>Pezizomycotina</taxon>
        <taxon>Sordariomycetes</taxon>
        <taxon>Hypocreomycetidae</taxon>
        <taxon>Glomerellales</taxon>
        <taxon>Plectosphaerellaceae</taxon>
        <taxon>Plectosphaerella</taxon>
    </lineage>
</organism>
<dbReference type="Gene3D" id="2.60.200.20">
    <property type="match status" value="1"/>
</dbReference>
<dbReference type="GO" id="GO:0000724">
    <property type="term" value="P:double-strand break repair via homologous recombination"/>
    <property type="evidence" value="ECO:0007669"/>
    <property type="project" value="TreeGrafter"/>
</dbReference>
<feature type="domain" description="FHA" evidence="9">
    <location>
        <begin position="24"/>
        <end position="86"/>
    </location>
</feature>
<feature type="compositionally biased region" description="Acidic residues" evidence="8">
    <location>
        <begin position="702"/>
        <end position="711"/>
    </location>
</feature>
<dbReference type="InterPro" id="IPR040227">
    <property type="entry name" value="Nibrin-rel"/>
</dbReference>
<dbReference type="InterPro" id="IPR036420">
    <property type="entry name" value="BRCT_dom_sf"/>
</dbReference>
<feature type="compositionally biased region" description="Acidic residues" evidence="8">
    <location>
        <begin position="781"/>
        <end position="791"/>
    </location>
</feature>
<dbReference type="GO" id="GO:0007095">
    <property type="term" value="P:mitotic G2 DNA damage checkpoint signaling"/>
    <property type="evidence" value="ECO:0007669"/>
    <property type="project" value="InterPro"/>
</dbReference>